<evidence type="ECO:0000313" key="4">
    <source>
        <dbReference type="Proteomes" id="UP000053664"/>
    </source>
</evidence>
<dbReference type="eggNOG" id="ENOG502R4EP">
    <property type="taxonomic scope" value="Eukaryota"/>
</dbReference>
<organism evidence="3 4">
    <name type="scientific">Pseudozyma flocculosa PF-1</name>
    <dbReference type="NCBI Taxonomy" id="1277687"/>
    <lineage>
        <taxon>Eukaryota</taxon>
        <taxon>Fungi</taxon>
        <taxon>Dikarya</taxon>
        <taxon>Basidiomycota</taxon>
        <taxon>Ustilaginomycotina</taxon>
        <taxon>Ustilaginomycetes</taxon>
        <taxon>Ustilaginales</taxon>
        <taxon>Ustilaginaceae</taxon>
        <taxon>Pseudozyma</taxon>
    </lineage>
</organism>
<dbReference type="KEGG" id="pfp:PFL1_06704"/>
<dbReference type="GeneID" id="19320775"/>
<dbReference type="EMBL" id="KE361651">
    <property type="protein sequence ID" value="EPQ25710.1"/>
    <property type="molecule type" value="Genomic_DNA"/>
</dbReference>
<accession>A0A061H1P5</accession>
<dbReference type="HOGENOM" id="CLU_159476_0_0_1"/>
<feature type="signal peptide" evidence="2">
    <location>
        <begin position="1"/>
        <end position="23"/>
    </location>
</feature>
<sequence length="146" mass="15199">MGDIGGGIVGGLCGALCAAVAQSLQWTFCATSHIGSDFSCCDKCCRCRCCYTEGALPVEDYPNPNSLEHDPNGQARQLEDVTKDREAGHIDAAQQQQQQQPPPEYRPTEQMQIVSQAPAAAAPTTTTTMSNPASTAAAAAPSAPAT</sequence>
<reference evidence="3 4" key="1">
    <citation type="journal article" date="2013" name="Plant Cell">
        <title>The transition from a phytopathogenic smut ancestor to an anamorphic biocontrol agent deciphered by comparative whole-genome analysis.</title>
        <authorList>
            <person name="Lefebvre F."/>
            <person name="Joly D.L."/>
            <person name="Labbe C."/>
            <person name="Teichmann B."/>
            <person name="Linning R."/>
            <person name="Belzile F."/>
            <person name="Bakkeren G."/>
            <person name="Belanger R.R."/>
        </authorList>
    </citation>
    <scope>NUCLEOTIDE SEQUENCE [LARGE SCALE GENOMIC DNA]</scope>
    <source>
        <strain evidence="3 4">PF-1</strain>
    </source>
</reference>
<dbReference type="RefSeq" id="XP_007882441.1">
    <property type="nucleotide sequence ID" value="XM_007884250.1"/>
</dbReference>
<evidence type="ECO:0000313" key="3">
    <source>
        <dbReference type="EMBL" id="EPQ25710.1"/>
    </source>
</evidence>
<name>A0A061H1P5_9BASI</name>
<feature type="region of interest" description="Disordered" evidence="1">
    <location>
        <begin position="57"/>
        <end position="146"/>
    </location>
</feature>
<feature type="compositionally biased region" description="Basic and acidic residues" evidence="1">
    <location>
        <begin position="67"/>
        <end position="89"/>
    </location>
</feature>
<gene>
    <name evidence="3" type="ORF">PFL1_06704</name>
</gene>
<evidence type="ECO:0000256" key="1">
    <source>
        <dbReference type="SAM" id="MobiDB-lite"/>
    </source>
</evidence>
<dbReference type="AlphaFoldDB" id="A0A061H1P5"/>
<feature type="chain" id="PRO_5001599362" evidence="2">
    <location>
        <begin position="24"/>
        <end position="146"/>
    </location>
</feature>
<feature type="compositionally biased region" description="Low complexity" evidence="1">
    <location>
        <begin position="117"/>
        <end position="146"/>
    </location>
</feature>
<dbReference type="Proteomes" id="UP000053664">
    <property type="component" value="Unassembled WGS sequence"/>
</dbReference>
<proteinExistence type="predicted"/>
<protein>
    <submittedName>
        <fullName evidence="3">Uncharacterized protein</fullName>
    </submittedName>
</protein>
<evidence type="ECO:0000256" key="2">
    <source>
        <dbReference type="SAM" id="SignalP"/>
    </source>
</evidence>
<keyword evidence="2" id="KW-0732">Signal</keyword>